<comment type="caution">
    <text evidence="6">The sequence shown here is derived from an EMBL/GenBank/DDBJ whole genome shotgun (WGS) entry which is preliminary data.</text>
</comment>
<dbReference type="InterPro" id="IPR034474">
    <property type="entry name" value="Methyltransferase_Class_D"/>
</dbReference>
<reference evidence="6" key="2">
    <citation type="journal article" date="2014" name="ISME J.">
        <title>Microbial stratification in low pH oxic and suboxic macroscopic growths along an acid mine drainage.</title>
        <authorList>
            <person name="Mendez-Garcia C."/>
            <person name="Mesa V."/>
            <person name="Sprenger R.R."/>
            <person name="Richter M."/>
            <person name="Diez M.S."/>
            <person name="Solano J."/>
            <person name="Bargiela R."/>
            <person name="Golyshina O.V."/>
            <person name="Manteca A."/>
            <person name="Ramos J.L."/>
            <person name="Gallego J.R."/>
            <person name="Llorente I."/>
            <person name="Martins Dos Santos V.A."/>
            <person name="Jensen O.N."/>
            <person name="Pelaez A.I."/>
            <person name="Sanchez J."/>
            <person name="Ferrer M."/>
        </authorList>
    </citation>
    <scope>NUCLEOTIDE SEQUENCE</scope>
</reference>
<dbReference type="InterPro" id="IPR056488">
    <property type="entry name" value="Zn_ribbon_HMPTM"/>
</dbReference>
<dbReference type="SFLD" id="SFLDS00029">
    <property type="entry name" value="Radical_SAM"/>
    <property type="match status" value="1"/>
</dbReference>
<dbReference type="CDD" id="cd01335">
    <property type="entry name" value="Radical_SAM"/>
    <property type="match status" value="1"/>
</dbReference>
<keyword evidence="3" id="KW-0408">Iron</keyword>
<dbReference type="Gene3D" id="3.20.20.70">
    <property type="entry name" value="Aldolase class I"/>
    <property type="match status" value="1"/>
</dbReference>
<accession>T0ZB63</accession>
<name>T0ZB63_9ZZZZ</name>
<evidence type="ECO:0000256" key="4">
    <source>
        <dbReference type="ARBA" id="ARBA00023014"/>
    </source>
</evidence>
<dbReference type="Pfam" id="PF23545">
    <property type="entry name" value="Zn_ribbon_HMPTM"/>
    <property type="match status" value="1"/>
</dbReference>
<keyword evidence="1" id="KW-0949">S-adenosyl-L-methionine</keyword>
<dbReference type="GO" id="GO:0046872">
    <property type="term" value="F:metal ion binding"/>
    <property type="evidence" value="ECO:0007669"/>
    <property type="project" value="UniProtKB-KW"/>
</dbReference>
<dbReference type="PANTHER" id="PTHR43306">
    <property type="entry name" value="7,8-DIHYDRO-6-HYDROXYMETHYLPTERIN DIMETHYLTRANSFERASE"/>
    <property type="match status" value="1"/>
</dbReference>
<dbReference type="NCBIfam" id="NF045702">
    <property type="entry name" value="rSAM_GDGT_ether"/>
    <property type="match status" value="1"/>
</dbReference>
<dbReference type="InterPro" id="IPR058240">
    <property type="entry name" value="rSAM_sf"/>
</dbReference>
<dbReference type="AlphaFoldDB" id="T0ZB63"/>
<dbReference type="GO" id="GO:0051539">
    <property type="term" value="F:4 iron, 4 sulfur cluster binding"/>
    <property type="evidence" value="ECO:0007669"/>
    <property type="project" value="InterPro"/>
</dbReference>
<proteinExistence type="predicted"/>
<dbReference type="Pfam" id="PF04055">
    <property type="entry name" value="Radical_SAM"/>
    <property type="match status" value="1"/>
</dbReference>
<dbReference type="EMBL" id="AUZY01013203">
    <property type="protein sequence ID" value="EQD26214.1"/>
    <property type="molecule type" value="Genomic_DNA"/>
</dbReference>
<feature type="domain" description="Radical SAM core" evidence="5">
    <location>
        <begin position="99"/>
        <end position="330"/>
    </location>
</feature>
<dbReference type="GO" id="GO:0008168">
    <property type="term" value="F:methyltransferase activity"/>
    <property type="evidence" value="ECO:0007669"/>
    <property type="project" value="InterPro"/>
</dbReference>
<gene>
    <name evidence="6" type="ORF">B1B_19641</name>
</gene>
<keyword evidence="4" id="KW-0411">Iron-sulfur</keyword>
<evidence type="ECO:0000256" key="3">
    <source>
        <dbReference type="ARBA" id="ARBA00023004"/>
    </source>
</evidence>
<sequence length="498" mass="55933">MPARVMKEFQAPRGLPRKTASVCPECIKVIPAVVREKDGRVIMEKTCRSHGYFWDIISNDVDFYLRMEVYAHDGVGYENPYYDKFRGCPTTCGMCSHHKSHTGLALMDLTNRCNLKCPVCFANANAAGYVYEPTREQIHFMLKTLREQKPVGAVAVQFSGGEPTLSPLFLDAVSMARDAGFKQIQVATNGIRYANEPGFAQASRDAGLHTLYLQFDGLDDEIYRKVRGVPLFKVKQKVIQAARETHTSPAELAQGKPDKPISVVLVPTLVGGFNEKEIWPTVKFAIDNLDVVRGVNFQPVALTARIPDKDRFQMRFTQSDLVRILCTDGPFEKSDFFPVPSVAPISELVSIIHGEEKMTLTTHPGCGCATFAFISQDGQKITPLPRFMDVDGFFESVEGMIDKYRDARFSRVRTAVAGARLLHDVAKFFDFSRAPEGLSEKNCVKVIASIFTEGNKEAVAKFTWRTLYIGNMHFQDAYDYDIQRLMRCDIHYSVPDGR</sequence>
<dbReference type="InterPro" id="IPR007197">
    <property type="entry name" value="rSAM"/>
</dbReference>
<dbReference type="PANTHER" id="PTHR43306:SF1">
    <property type="entry name" value="7,8-DIHYDRO-6-HYDROXYMETHYLPTERIN DIMETHYLTRANSFERASE"/>
    <property type="match status" value="1"/>
</dbReference>
<dbReference type="SFLD" id="SFLDG01100">
    <property type="entry name" value="methyltransferase_(Class_D)"/>
    <property type="match status" value="1"/>
</dbReference>
<dbReference type="PROSITE" id="PS51918">
    <property type="entry name" value="RADICAL_SAM"/>
    <property type="match status" value="1"/>
</dbReference>
<evidence type="ECO:0000259" key="5">
    <source>
        <dbReference type="PROSITE" id="PS51918"/>
    </source>
</evidence>
<organism evidence="6">
    <name type="scientific">mine drainage metagenome</name>
    <dbReference type="NCBI Taxonomy" id="410659"/>
    <lineage>
        <taxon>unclassified sequences</taxon>
        <taxon>metagenomes</taxon>
        <taxon>ecological metagenomes</taxon>
    </lineage>
</organism>
<dbReference type="InterPro" id="IPR013785">
    <property type="entry name" value="Aldolase_TIM"/>
</dbReference>
<protein>
    <submittedName>
        <fullName evidence="6">Radical SAM domain-containing protein</fullName>
    </submittedName>
</protein>
<keyword evidence="2" id="KW-0479">Metal-binding</keyword>
<dbReference type="SUPFAM" id="SSF102114">
    <property type="entry name" value="Radical SAM enzymes"/>
    <property type="match status" value="1"/>
</dbReference>
<evidence type="ECO:0000256" key="2">
    <source>
        <dbReference type="ARBA" id="ARBA00022723"/>
    </source>
</evidence>
<reference evidence="6" key="1">
    <citation type="submission" date="2013-08" db="EMBL/GenBank/DDBJ databases">
        <authorList>
            <person name="Mendez C."/>
            <person name="Richter M."/>
            <person name="Ferrer M."/>
            <person name="Sanchez J."/>
        </authorList>
    </citation>
    <scope>NUCLEOTIDE SEQUENCE</scope>
</reference>
<dbReference type="SFLD" id="SFLDG01067">
    <property type="entry name" value="SPASM/twitch_domain_containing"/>
    <property type="match status" value="1"/>
</dbReference>
<evidence type="ECO:0000256" key="1">
    <source>
        <dbReference type="ARBA" id="ARBA00022691"/>
    </source>
</evidence>
<evidence type="ECO:0000313" key="6">
    <source>
        <dbReference type="EMBL" id="EQD26214.1"/>
    </source>
</evidence>
<dbReference type="InterPro" id="IPR034471">
    <property type="entry name" value="GDGT/MA_synthase"/>
</dbReference>
<feature type="non-terminal residue" evidence="6">
    <location>
        <position position="498"/>
    </location>
</feature>